<evidence type="ECO:0000313" key="3">
    <source>
        <dbReference type="Proteomes" id="UP000002035"/>
    </source>
</evidence>
<proteinExistence type="predicted"/>
<accession>C5FKL3</accession>
<evidence type="ECO:0000256" key="1">
    <source>
        <dbReference type="SAM" id="MobiDB-lite"/>
    </source>
</evidence>
<keyword evidence="3" id="KW-1185">Reference proteome</keyword>
<protein>
    <submittedName>
        <fullName evidence="2">Uncharacterized protein</fullName>
    </submittedName>
</protein>
<feature type="region of interest" description="Disordered" evidence="1">
    <location>
        <begin position="59"/>
        <end position="113"/>
    </location>
</feature>
<feature type="compositionally biased region" description="Basic residues" evidence="1">
    <location>
        <begin position="64"/>
        <end position="73"/>
    </location>
</feature>
<gene>
    <name evidence="2" type="ORF">MCYG_03054</name>
</gene>
<dbReference type="RefSeq" id="XP_002847548.1">
    <property type="nucleotide sequence ID" value="XM_002847502.1"/>
</dbReference>
<dbReference type="AlphaFoldDB" id="C5FKL3"/>
<name>C5FKL3_ARTOC</name>
<dbReference type="VEuPathDB" id="FungiDB:MCYG_03054"/>
<dbReference type="Proteomes" id="UP000002035">
    <property type="component" value="Unassembled WGS sequence"/>
</dbReference>
<dbReference type="HOGENOM" id="CLU_1677417_0_0_1"/>
<feature type="compositionally biased region" description="Basic and acidic residues" evidence="1">
    <location>
        <begin position="90"/>
        <end position="113"/>
    </location>
</feature>
<evidence type="ECO:0000313" key="2">
    <source>
        <dbReference type="EMBL" id="EEQ30235.1"/>
    </source>
</evidence>
<reference evidence="3" key="1">
    <citation type="journal article" date="2012" name="MBio">
        <title>Comparative genome analysis of Trichophyton rubrum and related dermatophytes reveals candidate genes involved in infection.</title>
        <authorList>
            <person name="Martinez D.A."/>
            <person name="Oliver B.G."/>
            <person name="Graeser Y."/>
            <person name="Goldberg J.M."/>
            <person name="Li W."/>
            <person name="Martinez-Rossi N.M."/>
            <person name="Monod M."/>
            <person name="Shelest E."/>
            <person name="Barton R.C."/>
            <person name="Birch E."/>
            <person name="Brakhage A.A."/>
            <person name="Chen Z."/>
            <person name="Gurr S.J."/>
            <person name="Heiman D."/>
            <person name="Heitman J."/>
            <person name="Kosti I."/>
            <person name="Rossi A."/>
            <person name="Saif S."/>
            <person name="Samalova M."/>
            <person name="Saunders C.W."/>
            <person name="Shea T."/>
            <person name="Summerbell R.C."/>
            <person name="Xu J."/>
            <person name="Young S."/>
            <person name="Zeng Q."/>
            <person name="Birren B.W."/>
            <person name="Cuomo C.A."/>
            <person name="White T.C."/>
        </authorList>
    </citation>
    <scope>NUCLEOTIDE SEQUENCE [LARGE SCALE GENOMIC DNA]</scope>
    <source>
        <strain evidence="3">ATCC MYA-4605 / CBS 113480</strain>
    </source>
</reference>
<dbReference type="EMBL" id="DS995703">
    <property type="protein sequence ID" value="EEQ30235.1"/>
    <property type="molecule type" value="Genomic_DNA"/>
</dbReference>
<sequence>MVCLMYRIGSYLIAPCSSRARRSIADGLTAWPGTKSRWLCKTRLVRSIRCRRLDEGRRPGTWIKAKKGKKRKKENQTNGRPNAWTRGGNKKNDWGPEDAGRRSREREKQRKMDENLRLVGGRVEVLVGTSDKVAIVCITVTDGVENGVCFAALPPKM</sequence>
<dbReference type="GeneID" id="9225075"/>
<organism evidence="2 3">
    <name type="scientific">Arthroderma otae (strain ATCC MYA-4605 / CBS 113480)</name>
    <name type="common">Microsporum canis</name>
    <dbReference type="NCBI Taxonomy" id="554155"/>
    <lineage>
        <taxon>Eukaryota</taxon>
        <taxon>Fungi</taxon>
        <taxon>Dikarya</taxon>
        <taxon>Ascomycota</taxon>
        <taxon>Pezizomycotina</taxon>
        <taxon>Eurotiomycetes</taxon>
        <taxon>Eurotiomycetidae</taxon>
        <taxon>Onygenales</taxon>
        <taxon>Arthrodermataceae</taxon>
        <taxon>Microsporum</taxon>
    </lineage>
</organism>